<keyword evidence="3" id="KW-1185">Reference proteome</keyword>
<evidence type="ECO:0000313" key="2">
    <source>
        <dbReference type="EMBL" id="SEA70102.1"/>
    </source>
</evidence>
<dbReference type="EMBL" id="FNQV01000016">
    <property type="protein sequence ID" value="SEA70102.1"/>
    <property type="molecule type" value="Genomic_DNA"/>
</dbReference>
<evidence type="ECO:0000256" key="1">
    <source>
        <dbReference type="SAM" id="MobiDB-lite"/>
    </source>
</evidence>
<accession>A0A1H4DCV8</accession>
<dbReference type="AlphaFoldDB" id="A0A1H4DCV8"/>
<evidence type="ECO:0000313" key="3">
    <source>
        <dbReference type="Proteomes" id="UP000199288"/>
    </source>
</evidence>
<feature type="region of interest" description="Disordered" evidence="1">
    <location>
        <begin position="160"/>
        <end position="180"/>
    </location>
</feature>
<proteinExistence type="predicted"/>
<dbReference type="Proteomes" id="UP000199288">
    <property type="component" value="Unassembled WGS sequence"/>
</dbReference>
<sequence length="205" mass="21155">MKSSRIKAPGYAFHGSELEIYGDRAYAIARKDSEVCLASWKLGDDRMATLHDCYPEGLEHLTAGAAGLTARIGGDGETGKTISLVGNAVPESLTASARVYPMEAEAYVVGGSGTESHELRLVDSTGATTVGTIARDTHPVACAGSLWFIGPVDGSSSLMRVDGATPTPVNSSSSKQSSTGASMVLCAGDRVLTDNGEAFPTPNGQ</sequence>
<organism evidence="2 3">
    <name type="scientific">Bowdeniella nasicola</name>
    <dbReference type="NCBI Taxonomy" id="208480"/>
    <lineage>
        <taxon>Bacteria</taxon>
        <taxon>Bacillati</taxon>
        <taxon>Actinomycetota</taxon>
        <taxon>Actinomycetes</taxon>
        <taxon>Actinomycetales</taxon>
        <taxon>Actinomycetaceae</taxon>
        <taxon>Bowdeniella</taxon>
    </lineage>
</organism>
<feature type="compositionally biased region" description="Low complexity" evidence="1">
    <location>
        <begin position="171"/>
        <end position="180"/>
    </location>
</feature>
<name>A0A1H4DCV8_9ACTO</name>
<reference evidence="3" key="1">
    <citation type="submission" date="2016-10" db="EMBL/GenBank/DDBJ databases">
        <authorList>
            <person name="Varghese N."/>
            <person name="Submissions S."/>
        </authorList>
    </citation>
    <scope>NUCLEOTIDE SEQUENCE [LARGE SCALE GENOMIC DNA]</scope>
    <source>
        <strain evidence="3">KPR-1</strain>
    </source>
</reference>
<protein>
    <submittedName>
        <fullName evidence="2">Uncharacterized protein</fullName>
    </submittedName>
</protein>
<gene>
    <name evidence="2" type="ORF">SAMN02910418_02192</name>
</gene>